<gene>
    <name evidence="1" type="ORF">SMD44_08833</name>
</gene>
<organism evidence="1 2">
    <name type="scientific">Streptomyces alboflavus</name>
    <dbReference type="NCBI Taxonomy" id="67267"/>
    <lineage>
        <taxon>Bacteria</taxon>
        <taxon>Bacillati</taxon>
        <taxon>Actinomycetota</taxon>
        <taxon>Actinomycetes</taxon>
        <taxon>Kitasatosporales</taxon>
        <taxon>Streptomycetaceae</taxon>
        <taxon>Streptomyces</taxon>
    </lineage>
</organism>
<protein>
    <submittedName>
        <fullName evidence="1">Uncharacterized protein</fullName>
    </submittedName>
</protein>
<dbReference type="AlphaFoldDB" id="A0A1Z1WSD5"/>
<evidence type="ECO:0000313" key="2">
    <source>
        <dbReference type="Proteomes" id="UP000195880"/>
    </source>
</evidence>
<dbReference type="KEGG" id="salf:SMD44_08833"/>
<proteinExistence type="predicted"/>
<name>A0A1Z1WSD5_9ACTN</name>
<dbReference type="Proteomes" id="UP000195880">
    <property type="component" value="Chromosome"/>
</dbReference>
<dbReference type="EMBL" id="CP021748">
    <property type="protein sequence ID" value="ARX89346.1"/>
    <property type="molecule type" value="Genomic_DNA"/>
</dbReference>
<accession>A0A1Z1WSD5</accession>
<evidence type="ECO:0000313" key="1">
    <source>
        <dbReference type="EMBL" id="ARX89346.1"/>
    </source>
</evidence>
<sequence>MADQLALRLVQCPAVTKYLVVPLETLKAAEQREPPP</sequence>
<keyword evidence="2" id="KW-1185">Reference proteome</keyword>
<reference evidence="1 2" key="1">
    <citation type="submission" date="2017-05" db="EMBL/GenBank/DDBJ databases">
        <title>Streptomyces alboflavus Genome sequencing and assembly.</title>
        <authorList>
            <person name="Wang Y."/>
            <person name="Du B."/>
            <person name="Ding Y."/>
            <person name="Liu H."/>
            <person name="Hou Q."/>
            <person name="Liu K."/>
            <person name="Wang C."/>
            <person name="Yao L."/>
        </authorList>
    </citation>
    <scope>NUCLEOTIDE SEQUENCE [LARGE SCALE GENOMIC DNA]</scope>
    <source>
        <strain evidence="1 2">MDJK44</strain>
    </source>
</reference>